<dbReference type="RefSeq" id="XP_049125183.1">
    <property type="nucleotide sequence ID" value="XM_049269226.1"/>
</dbReference>
<dbReference type="GeneID" id="73323816"/>
<sequence length="64" mass="7142">METPQDLRPPSVLDCYPTVNARTKSGFVNNHWLLFVESDQHQLQLSFLIEIVTALGSLATSNVV</sequence>
<gene>
    <name evidence="1" type="ORF">ColSpa_03014</name>
</gene>
<organism evidence="1 2">
    <name type="scientific">Colletotrichum spaethianum</name>
    <dbReference type="NCBI Taxonomy" id="700344"/>
    <lineage>
        <taxon>Eukaryota</taxon>
        <taxon>Fungi</taxon>
        <taxon>Dikarya</taxon>
        <taxon>Ascomycota</taxon>
        <taxon>Pezizomycotina</taxon>
        <taxon>Sordariomycetes</taxon>
        <taxon>Hypocreomycetidae</taxon>
        <taxon>Glomerellales</taxon>
        <taxon>Glomerellaceae</taxon>
        <taxon>Colletotrichum</taxon>
        <taxon>Colletotrichum spaethianum species complex</taxon>
    </lineage>
</organism>
<protein>
    <submittedName>
        <fullName evidence="1">Uncharacterized protein</fullName>
    </submittedName>
</protein>
<dbReference type="AlphaFoldDB" id="A0AA37NZY8"/>
<dbReference type="Proteomes" id="UP001055115">
    <property type="component" value="Unassembled WGS sequence"/>
</dbReference>
<evidence type="ECO:0000313" key="2">
    <source>
        <dbReference type="Proteomes" id="UP001055115"/>
    </source>
</evidence>
<keyword evidence="2" id="KW-1185">Reference proteome</keyword>
<comment type="caution">
    <text evidence="1">The sequence shown here is derived from an EMBL/GenBank/DDBJ whole genome shotgun (WGS) entry which is preliminary data.</text>
</comment>
<evidence type="ECO:0000313" key="1">
    <source>
        <dbReference type="EMBL" id="GKT42833.1"/>
    </source>
</evidence>
<reference evidence="1 2" key="1">
    <citation type="submission" date="2022-03" db="EMBL/GenBank/DDBJ databases">
        <title>Genome data of Colletotrichum spp.</title>
        <authorList>
            <person name="Utami Y.D."/>
            <person name="Hiruma K."/>
        </authorList>
    </citation>
    <scope>NUCLEOTIDE SEQUENCE [LARGE SCALE GENOMIC DNA]</scope>
    <source>
        <strain evidence="1 2">MAFF 239500</strain>
    </source>
</reference>
<accession>A0AA37NZY8</accession>
<proteinExistence type="predicted"/>
<dbReference type="EMBL" id="BQXU01000005">
    <property type="protein sequence ID" value="GKT42833.1"/>
    <property type="molecule type" value="Genomic_DNA"/>
</dbReference>
<name>A0AA37NZY8_9PEZI</name>